<protein>
    <submittedName>
        <fullName evidence="2">Uncharacterized protein</fullName>
    </submittedName>
</protein>
<evidence type="ECO:0000256" key="1">
    <source>
        <dbReference type="SAM" id="MobiDB-lite"/>
    </source>
</evidence>
<proteinExistence type="predicted"/>
<evidence type="ECO:0000313" key="2">
    <source>
        <dbReference type="EMBL" id="KAJ8883478.1"/>
    </source>
</evidence>
<feature type="compositionally biased region" description="Basic and acidic residues" evidence="1">
    <location>
        <begin position="30"/>
        <end position="40"/>
    </location>
</feature>
<name>A0ABQ9HHM9_9NEOP</name>
<keyword evidence="3" id="KW-1185">Reference proteome</keyword>
<dbReference type="Proteomes" id="UP001159363">
    <property type="component" value="Chromosome 4"/>
</dbReference>
<feature type="region of interest" description="Disordered" evidence="1">
    <location>
        <begin position="24"/>
        <end position="57"/>
    </location>
</feature>
<evidence type="ECO:0000313" key="3">
    <source>
        <dbReference type="Proteomes" id="UP001159363"/>
    </source>
</evidence>
<organism evidence="2 3">
    <name type="scientific">Dryococelus australis</name>
    <dbReference type="NCBI Taxonomy" id="614101"/>
    <lineage>
        <taxon>Eukaryota</taxon>
        <taxon>Metazoa</taxon>
        <taxon>Ecdysozoa</taxon>
        <taxon>Arthropoda</taxon>
        <taxon>Hexapoda</taxon>
        <taxon>Insecta</taxon>
        <taxon>Pterygota</taxon>
        <taxon>Neoptera</taxon>
        <taxon>Polyneoptera</taxon>
        <taxon>Phasmatodea</taxon>
        <taxon>Verophasmatodea</taxon>
        <taxon>Anareolatae</taxon>
        <taxon>Phasmatidae</taxon>
        <taxon>Eurycanthinae</taxon>
        <taxon>Dryococelus</taxon>
    </lineage>
</organism>
<feature type="region of interest" description="Disordered" evidence="1">
    <location>
        <begin position="132"/>
        <end position="164"/>
    </location>
</feature>
<dbReference type="EMBL" id="JARBHB010000005">
    <property type="protein sequence ID" value="KAJ8883478.1"/>
    <property type="molecule type" value="Genomic_DNA"/>
</dbReference>
<feature type="compositionally biased region" description="Polar residues" evidence="1">
    <location>
        <begin position="41"/>
        <end position="50"/>
    </location>
</feature>
<accession>A0ABQ9HHM9</accession>
<sequence length="313" mass="34715">MSTPGLGIKSKKSDNCTTRSLVAIATHSSKKGEIHEEDSRPTTTTLNSPAGRQYPNGATRTVRVELLDDNGRPHVPHTTTALLPTSHRQSVPICPDLALTLLYLFGKVKKHLRGRRFSKDIKTKMMTFPRDTNACTLLGPPNKTEDDAEMPLPNGDFSPSPNPRVERESVLTKHVVLVALSSSRKPFFLFEQGPAPLSPIYSMRLAEKGLKSSLPPIAPLVQCKIAAYQNSRQNHIKTETNHSQLRQQTHVELQVWRGQRALENTQLATGQQKAQQGRKPAVAEDLRSTLTKLIKEGSEEKVVSGRSQYFCRG</sequence>
<comment type="caution">
    <text evidence="2">The sequence shown here is derived from an EMBL/GenBank/DDBJ whole genome shotgun (WGS) entry which is preliminary data.</text>
</comment>
<gene>
    <name evidence="2" type="ORF">PR048_015322</name>
</gene>
<reference evidence="2 3" key="1">
    <citation type="submission" date="2023-02" db="EMBL/GenBank/DDBJ databases">
        <title>LHISI_Scaffold_Assembly.</title>
        <authorList>
            <person name="Stuart O.P."/>
            <person name="Cleave R."/>
            <person name="Magrath M.J.L."/>
            <person name="Mikheyev A.S."/>
        </authorList>
    </citation>
    <scope>NUCLEOTIDE SEQUENCE [LARGE SCALE GENOMIC DNA]</scope>
    <source>
        <strain evidence="2">Daus_M_001</strain>
        <tissue evidence="2">Leg muscle</tissue>
    </source>
</reference>